<dbReference type="CDD" id="cd12148">
    <property type="entry name" value="fungal_TF_MHR"/>
    <property type="match status" value="1"/>
</dbReference>
<evidence type="ECO:0000256" key="5">
    <source>
        <dbReference type="ARBA" id="ARBA00023242"/>
    </source>
</evidence>
<dbReference type="InterPro" id="IPR007219">
    <property type="entry name" value="XnlR_reg_dom"/>
</dbReference>
<dbReference type="Gene3D" id="4.10.240.10">
    <property type="entry name" value="Zn(2)-C6 fungal-type DNA-binding domain"/>
    <property type="match status" value="1"/>
</dbReference>
<dbReference type="PANTHER" id="PTHR47338">
    <property type="entry name" value="ZN(II)2CYS6 TRANSCRIPTION FACTOR (EUROFUNG)-RELATED"/>
    <property type="match status" value="1"/>
</dbReference>
<proteinExistence type="predicted"/>
<evidence type="ECO:0000313" key="8">
    <source>
        <dbReference type="EMBL" id="PSR71038.1"/>
    </source>
</evidence>
<protein>
    <recommendedName>
        <fullName evidence="7">Xylanolytic transcriptional activator regulatory domain-containing protein</fullName>
    </recommendedName>
</protein>
<dbReference type="CDD" id="cd00067">
    <property type="entry name" value="GAL4"/>
    <property type="match status" value="1"/>
</dbReference>
<accession>A0A2R6NFJ9</accession>
<dbReference type="GO" id="GO:0003677">
    <property type="term" value="F:DNA binding"/>
    <property type="evidence" value="ECO:0007669"/>
    <property type="project" value="InterPro"/>
</dbReference>
<keyword evidence="5" id="KW-0539">Nucleus</keyword>
<keyword evidence="3" id="KW-0805">Transcription regulation</keyword>
<evidence type="ECO:0000256" key="3">
    <source>
        <dbReference type="ARBA" id="ARBA00023015"/>
    </source>
</evidence>
<evidence type="ECO:0000256" key="2">
    <source>
        <dbReference type="ARBA" id="ARBA00022723"/>
    </source>
</evidence>
<evidence type="ECO:0000313" key="9">
    <source>
        <dbReference type="Proteomes" id="UP000186601"/>
    </source>
</evidence>
<dbReference type="AlphaFoldDB" id="A0A2R6NFJ9"/>
<dbReference type="EMBL" id="MLYV02001296">
    <property type="protein sequence ID" value="PSR71038.1"/>
    <property type="molecule type" value="Genomic_DNA"/>
</dbReference>
<comment type="caution">
    <text evidence="8">The sequence shown here is derived from an EMBL/GenBank/DDBJ whole genome shotgun (WGS) entry which is preliminary data.</text>
</comment>
<dbReference type="STRING" id="98765.A0A2R6NFJ9"/>
<dbReference type="OrthoDB" id="2309723at2759"/>
<dbReference type="GO" id="GO:0006351">
    <property type="term" value="P:DNA-templated transcription"/>
    <property type="evidence" value="ECO:0007669"/>
    <property type="project" value="InterPro"/>
</dbReference>
<dbReference type="GO" id="GO:0008270">
    <property type="term" value="F:zinc ion binding"/>
    <property type="evidence" value="ECO:0007669"/>
    <property type="project" value="InterPro"/>
</dbReference>
<dbReference type="InterPro" id="IPR001138">
    <property type="entry name" value="Zn2Cys6_DnaBD"/>
</dbReference>
<keyword evidence="2" id="KW-0479">Metal-binding</keyword>
<evidence type="ECO:0000256" key="4">
    <source>
        <dbReference type="ARBA" id="ARBA00023163"/>
    </source>
</evidence>
<dbReference type="PANTHER" id="PTHR47338:SF29">
    <property type="entry name" value="ZN(2)-C6 FUNGAL-TYPE DOMAIN-CONTAINING PROTEIN"/>
    <property type="match status" value="1"/>
</dbReference>
<evidence type="ECO:0000256" key="1">
    <source>
        <dbReference type="ARBA" id="ARBA00004123"/>
    </source>
</evidence>
<comment type="subcellular location">
    <subcellularLocation>
        <location evidence="1">Nucleus</location>
    </subcellularLocation>
</comment>
<evidence type="ECO:0000259" key="7">
    <source>
        <dbReference type="Pfam" id="PF04082"/>
    </source>
</evidence>
<gene>
    <name evidence="8" type="ORF">PHLCEN_2v13086</name>
</gene>
<dbReference type="GO" id="GO:0005634">
    <property type="term" value="C:nucleus"/>
    <property type="evidence" value="ECO:0007669"/>
    <property type="project" value="UniProtKB-SubCell"/>
</dbReference>
<dbReference type="InterPro" id="IPR036864">
    <property type="entry name" value="Zn2-C6_fun-type_DNA-bd_sf"/>
</dbReference>
<feature type="compositionally biased region" description="Low complexity" evidence="6">
    <location>
        <begin position="69"/>
        <end position="84"/>
    </location>
</feature>
<dbReference type="Proteomes" id="UP000186601">
    <property type="component" value="Unassembled WGS sequence"/>
</dbReference>
<reference evidence="8 9" key="1">
    <citation type="submission" date="2018-02" db="EMBL/GenBank/DDBJ databases">
        <title>Genome sequence of the basidiomycete white-rot fungus Phlebia centrifuga.</title>
        <authorList>
            <person name="Granchi Z."/>
            <person name="Peng M."/>
            <person name="de Vries R.P."/>
            <person name="Hilden K."/>
            <person name="Makela M.R."/>
            <person name="Grigoriev I."/>
            <person name="Riley R."/>
        </authorList>
    </citation>
    <scope>NUCLEOTIDE SEQUENCE [LARGE SCALE GENOMIC DNA]</scope>
    <source>
        <strain evidence="8 9">FBCC195</strain>
    </source>
</reference>
<dbReference type="InterPro" id="IPR050815">
    <property type="entry name" value="TF_fung"/>
</dbReference>
<feature type="region of interest" description="Disordered" evidence="6">
    <location>
        <begin position="64"/>
        <end position="93"/>
    </location>
</feature>
<evidence type="ECO:0000256" key="6">
    <source>
        <dbReference type="SAM" id="MobiDB-lite"/>
    </source>
</evidence>
<keyword evidence="9" id="KW-1185">Reference proteome</keyword>
<keyword evidence="4" id="KW-0804">Transcription</keyword>
<organism evidence="8 9">
    <name type="scientific">Hermanssonia centrifuga</name>
    <dbReference type="NCBI Taxonomy" id="98765"/>
    <lineage>
        <taxon>Eukaryota</taxon>
        <taxon>Fungi</taxon>
        <taxon>Dikarya</taxon>
        <taxon>Basidiomycota</taxon>
        <taxon>Agaricomycotina</taxon>
        <taxon>Agaricomycetes</taxon>
        <taxon>Polyporales</taxon>
        <taxon>Meruliaceae</taxon>
        <taxon>Hermanssonia</taxon>
    </lineage>
</organism>
<name>A0A2R6NFJ9_9APHY</name>
<sequence>MSSKKCDGNQPKCNQCIRFNRSNECEFIDGPAPSTTRVLEQHIARLESRIQELEQDDPTLVRLHNPYNAGAATGSSSGSSRSSAIQSNTQHNWWETPDPPVRVAQVLVRNFLSHAGKFGFFLDPARFLNSLSAPSAARPLPPSVLRNAVYLWGIHLSQDPQYTVREPIFLGRTLRSVHIALSTAQEQQQNTLHVLQAEILLANYFFHNNRLLEAKFHSSASVSLAFMCNLHQIMSRQPATGTYNFLSPGPAWIPPATDAVDEAERIQAWWTTFILDKSWVVALGAPAMINESQEPVTMVDTPWPLTMELYSQAVNMKQPASARPNPGSTTQRFFANVVSDREASYMGLHAKAAALYERANYLATYLDRSSTGYEATVVGFDGSIERFKQILPPIERPNPLSADTAHYLLVIHCLCQSATIQLHRGFAARSSTSMTKCLTAANSIIRTVQAVGVQSIQFVNPIIGVLLSMASEVLIQGLRSLRSSQSAWASSSALPGEDRFVIALNHLSGLMGGLSASPFIGLFLVNS</sequence>
<dbReference type="GO" id="GO:0000981">
    <property type="term" value="F:DNA-binding transcription factor activity, RNA polymerase II-specific"/>
    <property type="evidence" value="ECO:0007669"/>
    <property type="project" value="InterPro"/>
</dbReference>
<dbReference type="Pfam" id="PF04082">
    <property type="entry name" value="Fungal_trans"/>
    <property type="match status" value="1"/>
</dbReference>
<feature type="domain" description="Xylanolytic transcriptional activator regulatory" evidence="7">
    <location>
        <begin position="121"/>
        <end position="293"/>
    </location>
</feature>